<proteinExistence type="predicted"/>
<sequence length="43" mass="4635">MGDAGGQFAQRPKLLCADHLALRLQELDVGLLQLFGPHGYTAL</sequence>
<protein>
    <submittedName>
        <fullName evidence="1">Uncharacterized protein</fullName>
    </submittedName>
</protein>
<evidence type="ECO:0000313" key="1">
    <source>
        <dbReference type="EMBL" id="SVD29422.1"/>
    </source>
</evidence>
<accession>A0A382U607</accession>
<dbReference type="AlphaFoldDB" id="A0A382U607"/>
<gene>
    <name evidence="1" type="ORF">METZ01_LOCUS382276</name>
</gene>
<organism evidence="1">
    <name type="scientific">marine metagenome</name>
    <dbReference type="NCBI Taxonomy" id="408172"/>
    <lineage>
        <taxon>unclassified sequences</taxon>
        <taxon>metagenomes</taxon>
        <taxon>ecological metagenomes</taxon>
    </lineage>
</organism>
<feature type="non-terminal residue" evidence="1">
    <location>
        <position position="43"/>
    </location>
</feature>
<dbReference type="EMBL" id="UINC01141592">
    <property type="protein sequence ID" value="SVD29422.1"/>
    <property type="molecule type" value="Genomic_DNA"/>
</dbReference>
<name>A0A382U607_9ZZZZ</name>
<reference evidence="1" key="1">
    <citation type="submission" date="2018-05" db="EMBL/GenBank/DDBJ databases">
        <authorList>
            <person name="Lanie J.A."/>
            <person name="Ng W.-L."/>
            <person name="Kazmierczak K.M."/>
            <person name="Andrzejewski T.M."/>
            <person name="Davidsen T.M."/>
            <person name="Wayne K.J."/>
            <person name="Tettelin H."/>
            <person name="Glass J.I."/>
            <person name="Rusch D."/>
            <person name="Podicherti R."/>
            <person name="Tsui H.-C.T."/>
            <person name="Winkler M.E."/>
        </authorList>
    </citation>
    <scope>NUCLEOTIDE SEQUENCE</scope>
</reference>